<organism evidence="1">
    <name type="scientific">viral metagenome</name>
    <dbReference type="NCBI Taxonomy" id="1070528"/>
    <lineage>
        <taxon>unclassified sequences</taxon>
        <taxon>metagenomes</taxon>
        <taxon>organismal metagenomes</taxon>
    </lineage>
</organism>
<dbReference type="SUPFAM" id="SSF103642">
    <property type="entry name" value="Sec-C motif"/>
    <property type="match status" value="1"/>
</dbReference>
<dbReference type="EMBL" id="MN739513">
    <property type="protein sequence ID" value="QHT09558.1"/>
    <property type="molecule type" value="Genomic_DNA"/>
</dbReference>
<reference evidence="1" key="1">
    <citation type="journal article" date="2020" name="Nature">
        <title>Giant virus diversity and host interactions through global metagenomics.</title>
        <authorList>
            <person name="Schulz F."/>
            <person name="Roux S."/>
            <person name="Paez-Espino D."/>
            <person name="Jungbluth S."/>
            <person name="Walsh D.A."/>
            <person name="Denef V.J."/>
            <person name="McMahon K.D."/>
            <person name="Konstantinidis K.T."/>
            <person name="Eloe-Fadrosh E.A."/>
            <person name="Kyrpides N.C."/>
            <person name="Woyke T."/>
        </authorList>
    </citation>
    <scope>NUCLEOTIDE SEQUENCE</scope>
    <source>
        <strain evidence="1">GVMAG-M-3300023174-102</strain>
    </source>
</reference>
<dbReference type="InterPro" id="IPR004027">
    <property type="entry name" value="SEC_C_motif"/>
</dbReference>
<dbReference type="AlphaFoldDB" id="A0A6C0CYG4"/>
<sequence length="89" mass="9894">MENTDNMLQILKSMGINPNTLSREKINILSQLAEKIDDPMNMDPNFAHNILKNLGVKIPGQNKNTTKIGVNTKCSCGSGLKYKKCCLKK</sequence>
<proteinExistence type="predicted"/>
<evidence type="ECO:0000313" key="1">
    <source>
        <dbReference type="EMBL" id="QHT09558.1"/>
    </source>
</evidence>
<dbReference type="Gene3D" id="3.10.450.50">
    <property type="match status" value="1"/>
</dbReference>
<dbReference type="Pfam" id="PF02810">
    <property type="entry name" value="SEC-C"/>
    <property type="match status" value="1"/>
</dbReference>
<protein>
    <submittedName>
        <fullName evidence="1">Uncharacterized protein</fullName>
    </submittedName>
</protein>
<accession>A0A6C0CYG4</accession>
<name>A0A6C0CYG4_9ZZZZ</name>